<proteinExistence type="inferred from homology"/>
<dbReference type="AlphaFoldDB" id="A0A9R0K1W1"/>
<dbReference type="PANTHER" id="PTHR11954">
    <property type="entry name" value="D-DOPACHROME DECARBOXYLASE"/>
    <property type="match status" value="1"/>
</dbReference>
<evidence type="ECO:0000313" key="2">
    <source>
        <dbReference type="Proteomes" id="UP000813463"/>
    </source>
</evidence>
<organism evidence="2 3">
    <name type="scientific">Spinacia oleracea</name>
    <name type="common">Spinach</name>
    <dbReference type="NCBI Taxonomy" id="3562"/>
    <lineage>
        <taxon>Eukaryota</taxon>
        <taxon>Viridiplantae</taxon>
        <taxon>Streptophyta</taxon>
        <taxon>Embryophyta</taxon>
        <taxon>Tracheophyta</taxon>
        <taxon>Spermatophyta</taxon>
        <taxon>Magnoliopsida</taxon>
        <taxon>eudicotyledons</taxon>
        <taxon>Gunneridae</taxon>
        <taxon>Pentapetalae</taxon>
        <taxon>Caryophyllales</taxon>
        <taxon>Chenopodiaceae</taxon>
        <taxon>Chenopodioideae</taxon>
        <taxon>Anserineae</taxon>
        <taxon>Spinacia</taxon>
    </lineage>
</organism>
<dbReference type="Gene3D" id="3.30.429.10">
    <property type="entry name" value="Macrophage Migration Inhibitory Factor"/>
    <property type="match status" value="1"/>
</dbReference>
<dbReference type="KEGG" id="soe:110794754"/>
<dbReference type="GeneID" id="110794754"/>
<dbReference type="Pfam" id="PF01187">
    <property type="entry name" value="MIF"/>
    <property type="match status" value="1"/>
</dbReference>
<comment type="similarity">
    <text evidence="1">Belongs to the MIF family.</text>
</comment>
<dbReference type="Proteomes" id="UP000813463">
    <property type="component" value="Chromosome 6"/>
</dbReference>
<dbReference type="InterPro" id="IPR001398">
    <property type="entry name" value="Macrophage_inhib_fac"/>
</dbReference>
<dbReference type="SUPFAM" id="SSF55331">
    <property type="entry name" value="Tautomerase/MIF"/>
    <property type="match status" value="1"/>
</dbReference>
<evidence type="ECO:0000256" key="1">
    <source>
        <dbReference type="ARBA" id="ARBA00005851"/>
    </source>
</evidence>
<gene>
    <name evidence="3" type="primary">LOC110794754</name>
</gene>
<accession>A0A9R0K1W1</accession>
<reference evidence="3" key="2">
    <citation type="submission" date="2025-08" db="UniProtKB">
        <authorList>
            <consortium name="RefSeq"/>
        </authorList>
    </citation>
    <scope>IDENTIFICATION</scope>
    <source>
        <tissue evidence="3">Leaf</tissue>
    </source>
</reference>
<dbReference type="GO" id="GO:0005615">
    <property type="term" value="C:extracellular space"/>
    <property type="evidence" value="ECO:0000318"/>
    <property type="project" value="GO_Central"/>
</dbReference>
<reference evidence="2" key="1">
    <citation type="journal article" date="2021" name="Nat. Commun.">
        <title>Genomic analyses provide insights into spinach domestication and the genetic basis of agronomic traits.</title>
        <authorList>
            <person name="Cai X."/>
            <person name="Sun X."/>
            <person name="Xu C."/>
            <person name="Sun H."/>
            <person name="Wang X."/>
            <person name="Ge C."/>
            <person name="Zhang Z."/>
            <person name="Wang Q."/>
            <person name="Fei Z."/>
            <person name="Jiao C."/>
            <person name="Wang Q."/>
        </authorList>
    </citation>
    <scope>NUCLEOTIDE SEQUENCE [LARGE SCALE GENOMIC DNA]</scope>
    <source>
        <strain evidence="2">cv. Varoflay</strain>
    </source>
</reference>
<sequence length="112" mass="11866">MPALYITTNVNLDGLDIEPVFSEASAAVATIIGRPQHLVMVVVKGSVPISFTGTKEPAAFAQLISMGGINKVVKKNLIKSLGAILDNHLSIPPARFFCHVVDTTAGRPQSKL</sequence>
<protein>
    <submittedName>
        <fullName evidence="3">Uncharacterized protein</fullName>
    </submittedName>
</protein>
<dbReference type="InterPro" id="IPR014347">
    <property type="entry name" value="Tautomerase/MIF_sf"/>
</dbReference>
<dbReference type="RefSeq" id="XP_021855399.1">
    <property type="nucleotide sequence ID" value="XM_021999707.2"/>
</dbReference>
<dbReference type="GO" id="GO:0050178">
    <property type="term" value="F:phenylpyruvate tautomerase activity"/>
    <property type="evidence" value="ECO:0000318"/>
    <property type="project" value="GO_Central"/>
</dbReference>
<dbReference type="OrthoDB" id="255819at2759"/>
<name>A0A9R0K1W1_SPIOL</name>
<dbReference type="PANTHER" id="PTHR11954:SF25">
    <property type="entry name" value="LS1-LIKE PROTEIN"/>
    <property type="match status" value="1"/>
</dbReference>
<evidence type="ECO:0000313" key="3">
    <source>
        <dbReference type="RefSeq" id="XP_021855399.1"/>
    </source>
</evidence>
<keyword evidence="2" id="KW-1185">Reference proteome</keyword>